<evidence type="ECO:0000313" key="1">
    <source>
        <dbReference type="EMBL" id="KAI3746599.1"/>
    </source>
</evidence>
<comment type="caution">
    <text evidence="1">The sequence shown here is derived from an EMBL/GenBank/DDBJ whole genome shotgun (WGS) entry which is preliminary data.</text>
</comment>
<dbReference type="Proteomes" id="UP001055879">
    <property type="component" value="Linkage Group LG03"/>
</dbReference>
<reference evidence="1 2" key="2">
    <citation type="journal article" date="2022" name="Mol. Ecol. Resour.">
        <title>The genomes of chicory, endive, great burdock and yacon provide insights into Asteraceae paleo-polyploidization history and plant inulin production.</title>
        <authorList>
            <person name="Fan W."/>
            <person name="Wang S."/>
            <person name="Wang H."/>
            <person name="Wang A."/>
            <person name="Jiang F."/>
            <person name="Liu H."/>
            <person name="Zhao H."/>
            <person name="Xu D."/>
            <person name="Zhang Y."/>
        </authorList>
    </citation>
    <scope>NUCLEOTIDE SEQUENCE [LARGE SCALE GENOMIC DNA]</scope>
    <source>
        <strain evidence="2">cv. Niubang</strain>
    </source>
</reference>
<dbReference type="EMBL" id="CM042049">
    <property type="protein sequence ID" value="KAI3746599.1"/>
    <property type="molecule type" value="Genomic_DNA"/>
</dbReference>
<organism evidence="1 2">
    <name type="scientific">Arctium lappa</name>
    <name type="common">Greater burdock</name>
    <name type="synonym">Lappa major</name>
    <dbReference type="NCBI Taxonomy" id="4217"/>
    <lineage>
        <taxon>Eukaryota</taxon>
        <taxon>Viridiplantae</taxon>
        <taxon>Streptophyta</taxon>
        <taxon>Embryophyta</taxon>
        <taxon>Tracheophyta</taxon>
        <taxon>Spermatophyta</taxon>
        <taxon>Magnoliopsida</taxon>
        <taxon>eudicotyledons</taxon>
        <taxon>Gunneridae</taxon>
        <taxon>Pentapetalae</taxon>
        <taxon>asterids</taxon>
        <taxon>campanulids</taxon>
        <taxon>Asterales</taxon>
        <taxon>Asteraceae</taxon>
        <taxon>Carduoideae</taxon>
        <taxon>Cardueae</taxon>
        <taxon>Arctiinae</taxon>
        <taxon>Arctium</taxon>
    </lineage>
</organism>
<sequence length="805" mass="87990">MGYLLLAGKHFDNVGAIFDDLMSNIEKPERDTKIPYVRFISAILHFFPGQKYPTDGDCNFSKVGPRVLKVKPAENEVCLQTLRLLLSTTSSTSVVTPMVHSSAIPTTTTPLKRQSSALSGPSKKAKKTKESTPSLKEPEVVSQQTTLDDFVGRSSTSATTTTVPVTTIAVTPPVINPTSPVSQIAEVITLITSVLPSIPITSPFTSLVTNLPNLQHPASIVANTGPAVVQTSQPFSPFEGDMHFFNMFENSGPTLGTVDANINKLVEKVESLVASLDTNTTAVNQAGEELMTLASATATKADPSQLSSLQVEVNQLKDNMARNSNQLQFLTGHVDHLIGEVHALNIKMESANQLLSQLLAKLNEPTPALTPSFTHDNRLEVDAYRTPAADVAAPTNVIPHDDDKEGEMNSEENTMAEAQVAVEEPPSQSEGEKIVEVSAIEVQEDLDLQDQEDDDAADDDDDDDDDEDPSLWGRQKDSASVSSSQGKQKGIAVEGNLKLLSPSEGEQPSQFSPLLKGTPSLQIIPALTTDEQIIPTSLNEVDEQEEEEDETLLHPGRPSRPAQWSKDELKRRTEMISHLEKSVITERLLADCQKDVDFALKVQASMFKDDKMKENAVVVHAAILKEIEEERLKEKEASDKSLDWCKQKIDYRSDPMKIVAFTISGRKKKERTSVTMEITREDGSSKAIAFISSTKAKANQKKLVSSSSDNVAVIKNDTSIKFSKEALFGPPPNLSVLDLSLPSGGPFIPGKVLKNPFGIFFIDDESQLRFQRVSEIPLCPLNHLKDLLCLWCTYSPSVEPIKTLI</sequence>
<evidence type="ECO:0000313" key="2">
    <source>
        <dbReference type="Proteomes" id="UP001055879"/>
    </source>
</evidence>
<protein>
    <submittedName>
        <fullName evidence="1">Uncharacterized protein</fullName>
    </submittedName>
</protein>
<keyword evidence="2" id="KW-1185">Reference proteome</keyword>
<proteinExistence type="predicted"/>
<gene>
    <name evidence="1" type="ORF">L6452_09036</name>
</gene>
<name>A0ACB9DIX9_ARCLA</name>
<accession>A0ACB9DIX9</accession>
<reference evidence="2" key="1">
    <citation type="journal article" date="2022" name="Mol. Ecol. Resour.">
        <title>The genomes of chicory, endive, great burdock and yacon provide insights into Asteraceae palaeo-polyploidization history and plant inulin production.</title>
        <authorList>
            <person name="Fan W."/>
            <person name="Wang S."/>
            <person name="Wang H."/>
            <person name="Wang A."/>
            <person name="Jiang F."/>
            <person name="Liu H."/>
            <person name="Zhao H."/>
            <person name="Xu D."/>
            <person name="Zhang Y."/>
        </authorList>
    </citation>
    <scope>NUCLEOTIDE SEQUENCE [LARGE SCALE GENOMIC DNA]</scope>
    <source>
        <strain evidence="2">cv. Niubang</strain>
    </source>
</reference>